<keyword evidence="4" id="KW-0645">Protease</keyword>
<evidence type="ECO:0000256" key="4">
    <source>
        <dbReference type="ARBA" id="ARBA00022670"/>
    </source>
</evidence>
<feature type="compositionally biased region" description="Polar residues" evidence="8">
    <location>
        <begin position="561"/>
        <end position="570"/>
    </location>
</feature>
<evidence type="ECO:0000256" key="3">
    <source>
        <dbReference type="ARBA" id="ARBA00012759"/>
    </source>
</evidence>
<dbReference type="InterPro" id="IPR050164">
    <property type="entry name" value="Peptidase_C19"/>
</dbReference>
<evidence type="ECO:0000256" key="2">
    <source>
        <dbReference type="ARBA" id="ARBA00009085"/>
    </source>
</evidence>
<feature type="region of interest" description="Disordered" evidence="8">
    <location>
        <begin position="473"/>
        <end position="649"/>
    </location>
</feature>
<dbReference type="GO" id="GO:0016579">
    <property type="term" value="P:protein deubiquitination"/>
    <property type="evidence" value="ECO:0007669"/>
    <property type="project" value="InterPro"/>
</dbReference>
<proteinExistence type="inferred from homology"/>
<comment type="catalytic activity">
    <reaction evidence="1">
        <text>Thiol-dependent hydrolysis of ester, thioester, amide, peptide and isopeptide bonds formed by the C-terminal Gly of ubiquitin (a 76-residue protein attached to proteins as an intracellular targeting signal).</text>
        <dbReference type="EC" id="3.4.19.12"/>
    </reaction>
</comment>
<dbReference type="EC" id="3.4.19.12" evidence="3"/>
<gene>
    <name evidence="10" type="ORF">L202_07355</name>
</gene>
<comment type="similarity">
    <text evidence="2">Belongs to the peptidase C19 family.</text>
</comment>
<evidence type="ECO:0000256" key="8">
    <source>
        <dbReference type="SAM" id="MobiDB-lite"/>
    </source>
</evidence>
<reference evidence="10 11" key="1">
    <citation type="submission" date="2016-06" db="EMBL/GenBank/DDBJ databases">
        <title>Evolution of pathogenesis and genome organization in the Tremellales.</title>
        <authorList>
            <person name="Cuomo C."/>
            <person name="Litvintseva A."/>
            <person name="Heitman J."/>
            <person name="Chen Y."/>
            <person name="Sun S."/>
            <person name="Springer D."/>
            <person name="Dromer F."/>
            <person name="Young S."/>
            <person name="Zeng Q."/>
            <person name="Chapman S."/>
            <person name="Gujja S."/>
            <person name="Saif S."/>
            <person name="Birren B."/>
        </authorList>
    </citation>
    <scope>NUCLEOTIDE SEQUENCE [LARGE SCALE GENOMIC DNA]</scope>
    <source>
        <strain evidence="10 11">CBS 6039</strain>
    </source>
</reference>
<organism evidence="10 11">
    <name type="scientific">Cryptococcus amylolentus CBS 6039</name>
    <dbReference type="NCBI Taxonomy" id="1295533"/>
    <lineage>
        <taxon>Eukaryota</taxon>
        <taxon>Fungi</taxon>
        <taxon>Dikarya</taxon>
        <taxon>Basidiomycota</taxon>
        <taxon>Agaricomycotina</taxon>
        <taxon>Tremellomycetes</taxon>
        <taxon>Tremellales</taxon>
        <taxon>Cryptococcaceae</taxon>
        <taxon>Cryptococcus</taxon>
    </lineage>
</organism>
<evidence type="ECO:0000259" key="9">
    <source>
        <dbReference type="PROSITE" id="PS50235"/>
    </source>
</evidence>
<dbReference type="SUPFAM" id="SSF54001">
    <property type="entry name" value="Cysteine proteinases"/>
    <property type="match status" value="1"/>
</dbReference>
<feature type="region of interest" description="Disordered" evidence="8">
    <location>
        <begin position="44"/>
        <end position="134"/>
    </location>
</feature>
<dbReference type="OrthoDB" id="420187at2759"/>
<dbReference type="PROSITE" id="PS50235">
    <property type="entry name" value="USP_3"/>
    <property type="match status" value="1"/>
</dbReference>
<dbReference type="STRING" id="1295533.A0A1E3HEH0"/>
<evidence type="ECO:0000256" key="1">
    <source>
        <dbReference type="ARBA" id="ARBA00000707"/>
    </source>
</evidence>
<name>A0A1E3HEH0_9TREE</name>
<dbReference type="Proteomes" id="UP000094065">
    <property type="component" value="Unassembled WGS sequence"/>
</dbReference>
<feature type="compositionally biased region" description="Basic and acidic residues" evidence="8">
    <location>
        <begin position="45"/>
        <end position="57"/>
    </location>
</feature>
<dbReference type="InterPro" id="IPR028889">
    <property type="entry name" value="USP"/>
</dbReference>
<keyword evidence="11" id="KW-1185">Reference proteome</keyword>
<evidence type="ECO:0000313" key="10">
    <source>
        <dbReference type="EMBL" id="ODN73831.1"/>
    </source>
</evidence>
<dbReference type="GO" id="GO:0006508">
    <property type="term" value="P:proteolysis"/>
    <property type="evidence" value="ECO:0007669"/>
    <property type="project" value="UniProtKB-KW"/>
</dbReference>
<dbReference type="GO" id="GO:0005634">
    <property type="term" value="C:nucleus"/>
    <property type="evidence" value="ECO:0007669"/>
    <property type="project" value="TreeGrafter"/>
</dbReference>
<comment type="caution">
    <text evidence="10">The sequence shown here is derived from an EMBL/GenBank/DDBJ whole genome shotgun (WGS) entry which is preliminary data.</text>
</comment>
<dbReference type="AlphaFoldDB" id="A0A1E3HEH0"/>
<feature type="domain" description="USP" evidence="9">
    <location>
        <begin position="155"/>
        <end position="469"/>
    </location>
</feature>
<dbReference type="PANTHER" id="PTHR24006">
    <property type="entry name" value="UBIQUITIN CARBOXYL-TERMINAL HYDROLASE"/>
    <property type="match status" value="1"/>
</dbReference>
<feature type="compositionally biased region" description="Acidic residues" evidence="8">
    <location>
        <begin position="68"/>
        <end position="82"/>
    </location>
</feature>
<dbReference type="PROSITE" id="PS00973">
    <property type="entry name" value="USP_2"/>
    <property type="match status" value="1"/>
</dbReference>
<dbReference type="CDD" id="cd02661">
    <property type="entry name" value="Peptidase_C19E"/>
    <property type="match status" value="1"/>
</dbReference>
<protein>
    <recommendedName>
        <fullName evidence="3">ubiquitinyl hydrolase 1</fullName>
        <ecNumber evidence="3">3.4.19.12</ecNumber>
    </recommendedName>
</protein>
<evidence type="ECO:0000256" key="5">
    <source>
        <dbReference type="ARBA" id="ARBA00022786"/>
    </source>
</evidence>
<dbReference type="GeneID" id="30158664"/>
<dbReference type="InterPro" id="IPR038765">
    <property type="entry name" value="Papain-like_cys_pep_sf"/>
</dbReference>
<accession>A0A1E3HEH0</accession>
<sequence>MAASAASPFLFQSALHDTGLIHEMLSNPLKFGPPMVKKGVGLEGVTREVVGEKESPKVAKKKMVVREESEDDDESEASEEEDTPKKPVKKAVNGDKPVPPSPKVKNDKQTNGDASSSKSKLPAKATPEGKNTPGLYPVTFDLTWPEPMASAKHASGLYNPSMACYANATLQILLHTPPVLNLAMAHDPTDCTQKRKKNFCMLCTLKTMAEGSHWNGRKAYSPEVHRSLSQIKKGFSKNKQEDTHEFFRFVTDALQNTALANLPKDTSEKVKHTSFVYRIWGGRVRSRVVCSRCNKPSDTFDSFLDLSLDVNKQGKKSIKGMMQGFTKEDKLEGDNKYHCDNCKKKANATKSFKIEQAPPILTLHLKRFSVNYNAYSGRARAEKFNQFIEFNEKLDIGPYMVDPNAPGSKYRLFGVTCHRGTELRFGHYTSYVRGPGGQWFHADDEDMSAVRLEEVLRDKTAYLLSYVRVGDGEWDGTPKPTTKARVGGLVNGNGKDAESSSEEEERKSPSPVKRKRTVDSDQPVRMKVNIVNNPKPIPAPRQSSPSSGDEDTEMPPALPTNLGNHTQTSKIHAPKPVDSASFYASPISRPSNPLAGMSKKEKRKFKQSNRDAGKGKSKSSALPMPFAQGKMGGTKNRQPGVLGRMKGRA</sequence>
<keyword evidence="7" id="KW-0788">Thiol protease</keyword>
<feature type="compositionally biased region" description="Low complexity" evidence="8">
    <location>
        <begin position="114"/>
        <end position="125"/>
    </location>
</feature>
<evidence type="ECO:0000256" key="7">
    <source>
        <dbReference type="ARBA" id="ARBA00022807"/>
    </source>
</evidence>
<evidence type="ECO:0000313" key="11">
    <source>
        <dbReference type="Proteomes" id="UP000094065"/>
    </source>
</evidence>
<dbReference type="PANTHER" id="PTHR24006:SF758">
    <property type="entry name" value="UBIQUITIN CARBOXYL-TERMINAL HYDROLASE 36"/>
    <property type="match status" value="1"/>
</dbReference>
<evidence type="ECO:0000256" key="6">
    <source>
        <dbReference type="ARBA" id="ARBA00022801"/>
    </source>
</evidence>
<keyword evidence="6" id="KW-0378">Hydrolase</keyword>
<dbReference type="RefSeq" id="XP_018989693.1">
    <property type="nucleotide sequence ID" value="XM_019142050.1"/>
</dbReference>
<dbReference type="Pfam" id="PF00443">
    <property type="entry name" value="UCH"/>
    <property type="match status" value="1"/>
</dbReference>
<dbReference type="InterPro" id="IPR018200">
    <property type="entry name" value="USP_CS"/>
</dbReference>
<dbReference type="Gene3D" id="3.90.70.10">
    <property type="entry name" value="Cysteine proteinases"/>
    <property type="match status" value="1"/>
</dbReference>
<dbReference type="GO" id="GO:0005829">
    <property type="term" value="C:cytosol"/>
    <property type="evidence" value="ECO:0007669"/>
    <property type="project" value="TreeGrafter"/>
</dbReference>
<dbReference type="GO" id="GO:0004843">
    <property type="term" value="F:cysteine-type deubiquitinase activity"/>
    <property type="evidence" value="ECO:0007669"/>
    <property type="project" value="UniProtKB-EC"/>
</dbReference>
<dbReference type="EMBL" id="AWGJ01000012">
    <property type="protein sequence ID" value="ODN73831.1"/>
    <property type="molecule type" value="Genomic_DNA"/>
</dbReference>
<keyword evidence="5" id="KW-0833">Ubl conjugation pathway</keyword>
<dbReference type="InterPro" id="IPR001394">
    <property type="entry name" value="Peptidase_C19_UCH"/>
</dbReference>